<sequence length="245" mass="26750">MRPFPSQQAPQGRSEGCPPAPPWKETRASPYPRDLNALPYAQHLEPFTGELEPAGAYEWLHFDGSAFQGVEAGSSLFSQSAFSSVTFDRGRLRRSRFDEVWLHTVRMVGTNLAETTWLDSECTAGVFAGTEVHGSEMRRIVFHQCKFDSVNLRATSLKDIVFVDCLLRDVDFGGANLADVSFPGSALDRARFDKATLTRVDLREATALGIVSGIGSLNGATISTAQLFDLAPVLAQHVGLTVSDR</sequence>
<dbReference type="InterPro" id="IPR052949">
    <property type="entry name" value="PA_immunity-related"/>
</dbReference>
<evidence type="ECO:0000313" key="3">
    <source>
        <dbReference type="Proteomes" id="UP000242427"/>
    </source>
</evidence>
<dbReference type="EMBL" id="PXWG01000001">
    <property type="protein sequence ID" value="PSJ30581.1"/>
    <property type="molecule type" value="Genomic_DNA"/>
</dbReference>
<evidence type="ECO:0000256" key="1">
    <source>
        <dbReference type="SAM" id="MobiDB-lite"/>
    </source>
</evidence>
<organism evidence="2 3">
    <name type="scientific">Streptosporangium nondiastaticum</name>
    <dbReference type="NCBI Taxonomy" id="35764"/>
    <lineage>
        <taxon>Bacteria</taxon>
        <taxon>Bacillati</taxon>
        <taxon>Actinomycetota</taxon>
        <taxon>Actinomycetes</taxon>
        <taxon>Streptosporangiales</taxon>
        <taxon>Streptosporangiaceae</taxon>
        <taxon>Streptosporangium</taxon>
    </lineage>
</organism>
<dbReference type="Gene3D" id="2.160.20.80">
    <property type="entry name" value="E3 ubiquitin-protein ligase SopA"/>
    <property type="match status" value="1"/>
</dbReference>
<dbReference type="PANTHER" id="PTHR42999:SF1">
    <property type="entry name" value="PENTAPEPTIDE REPEAT-CONTAINING PROTEIN"/>
    <property type="match status" value="1"/>
</dbReference>
<gene>
    <name evidence="2" type="ORF">B7P34_00795</name>
</gene>
<proteinExistence type="predicted"/>
<feature type="region of interest" description="Disordered" evidence="1">
    <location>
        <begin position="1"/>
        <end position="29"/>
    </location>
</feature>
<dbReference type="AlphaFoldDB" id="A0A9X7PJY8"/>
<dbReference type="InterPro" id="IPR001646">
    <property type="entry name" value="5peptide_repeat"/>
</dbReference>
<evidence type="ECO:0000313" key="2">
    <source>
        <dbReference type="EMBL" id="PSJ30581.1"/>
    </source>
</evidence>
<dbReference type="Pfam" id="PF13599">
    <property type="entry name" value="Pentapeptide_4"/>
    <property type="match status" value="1"/>
</dbReference>
<dbReference type="RefSeq" id="WP_106673775.1">
    <property type="nucleotide sequence ID" value="NZ_PXWG01000001.1"/>
</dbReference>
<dbReference type="Proteomes" id="UP000242427">
    <property type="component" value="Unassembled WGS sequence"/>
</dbReference>
<protein>
    <recommendedName>
        <fullName evidence="4">Pentapeptide repeat-containing protein</fullName>
    </recommendedName>
</protein>
<dbReference type="SUPFAM" id="SSF141571">
    <property type="entry name" value="Pentapeptide repeat-like"/>
    <property type="match status" value="1"/>
</dbReference>
<accession>A0A9X7PJY8</accession>
<reference evidence="2 3" key="1">
    <citation type="submission" date="2018-03" db="EMBL/GenBank/DDBJ databases">
        <title>Chitinolytic properties of Streptosporangium nondiastaticum TBG75A20.</title>
        <authorList>
            <person name="Gayathri V."/>
            <person name="Shiburaj S."/>
        </authorList>
    </citation>
    <scope>NUCLEOTIDE SEQUENCE [LARGE SCALE GENOMIC DNA]</scope>
    <source>
        <strain evidence="2 3">TBG75A20</strain>
    </source>
</reference>
<feature type="compositionally biased region" description="Polar residues" evidence="1">
    <location>
        <begin position="1"/>
        <end position="11"/>
    </location>
</feature>
<evidence type="ECO:0008006" key="4">
    <source>
        <dbReference type="Google" id="ProtNLM"/>
    </source>
</evidence>
<comment type="caution">
    <text evidence="2">The sequence shown here is derived from an EMBL/GenBank/DDBJ whole genome shotgun (WGS) entry which is preliminary data.</text>
</comment>
<name>A0A9X7PJY8_9ACTN</name>
<keyword evidence="3" id="KW-1185">Reference proteome</keyword>
<dbReference type="OrthoDB" id="2579959at2"/>
<dbReference type="PANTHER" id="PTHR42999">
    <property type="entry name" value="ANTIBIOTIC RESISTANCE PROTEIN MCBG"/>
    <property type="match status" value="1"/>
</dbReference>